<evidence type="ECO:0000313" key="3">
    <source>
        <dbReference type="EMBL" id="GIO39126.1"/>
    </source>
</evidence>
<dbReference type="Pfam" id="PF01464">
    <property type="entry name" value="SLT"/>
    <property type="match status" value="1"/>
</dbReference>
<evidence type="ECO:0000313" key="4">
    <source>
        <dbReference type="Proteomes" id="UP000681162"/>
    </source>
</evidence>
<dbReference type="PANTHER" id="PTHR37423">
    <property type="entry name" value="SOLUBLE LYTIC MUREIN TRANSGLYCOSYLASE-RELATED"/>
    <property type="match status" value="1"/>
</dbReference>
<protein>
    <recommendedName>
        <fullName evidence="2">Transglycosylase SLT domain-containing protein</fullName>
    </recommendedName>
</protein>
<sequence>MQIDPRTMVQLIQTQSRSAVDLSNTESRAKAETDRSLFDILLQELMRAESGDPAGQEDILSNIPWTAADLSMLSSGMMNDDSAWEGLSGLDTESFAALSQLLAARSSTSAPATPGDLEPLITQAAQKYGVSASLIKAVIETESSFNPQAVSSAGAKGLMQLMDGTARGLGVTDPFDPAQNIDAGTRYLAAQIKRFGGDEYTALAAYNAGPGRLAKLGISGDSQLMEKLELLPGETQRYIVKIAAARAKYEG</sequence>
<comment type="caution">
    <text evidence="3">The sequence shown here is derived from an EMBL/GenBank/DDBJ whole genome shotgun (WGS) entry which is preliminary data.</text>
</comment>
<proteinExistence type="inferred from homology"/>
<dbReference type="GO" id="GO:0016020">
    <property type="term" value="C:membrane"/>
    <property type="evidence" value="ECO:0007669"/>
    <property type="project" value="InterPro"/>
</dbReference>
<dbReference type="SUPFAM" id="SSF53955">
    <property type="entry name" value="Lysozyme-like"/>
    <property type="match status" value="1"/>
</dbReference>
<dbReference type="RefSeq" id="WP_212942116.1">
    <property type="nucleotide sequence ID" value="NZ_BORR01000018.1"/>
</dbReference>
<dbReference type="CDD" id="cd00254">
    <property type="entry name" value="LT-like"/>
    <property type="match status" value="1"/>
</dbReference>
<dbReference type="Proteomes" id="UP000681162">
    <property type="component" value="Unassembled WGS sequence"/>
</dbReference>
<comment type="similarity">
    <text evidence="1">Belongs to the transglycosylase Slt family.</text>
</comment>
<dbReference type="PROSITE" id="PS00922">
    <property type="entry name" value="TRANSGLYCOSYLASE"/>
    <property type="match status" value="1"/>
</dbReference>
<dbReference type="GO" id="GO:0008933">
    <property type="term" value="F:peptidoglycan lytic transglycosylase activity"/>
    <property type="evidence" value="ECO:0007669"/>
    <property type="project" value="InterPro"/>
</dbReference>
<dbReference type="InterPro" id="IPR000189">
    <property type="entry name" value="Transglyc_AS"/>
</dbReference>
<name>A0A919XTR8_9BACL</name>
<feature type="domain" description="Transglycosylase SLT" evidence="2">
    <location>
        <begin position="120"/>
        <end position="215"/>
    </location>
</feature>
<evidence type="ECO:0000259" key="2">
    <source>
        <dbReference type="Pfam" id="PF01464"/>
    </source>
</evidence>
<dbReference type="InterPro" id="IPR008258">
    <property type="entry name" value="Transglycosylase_SLT_dom_1"/>
</dbReference>
<evidence type="ECO:0000256" key="1">
    <source>
        <dbReference type="ARBA" id="ARBA00007734"/>
    </source>
</evidence>
<dbReference type="InterPro" id="IPR023346">
    <property type="entry name" value="Lysozyme-like_dom_sf"/>
</dbReference>
<organism evidence="3 4">
    <name type="scientific">Paenibacillus antibioticophila</name>
    <dbReference type="NCBI Taxonomy" id="1274374"/>
    <lineage>
        <taxon>Bacteria</taxon>
        <taxon>Bacillati</taxon>
        <taxon>Bacillota</taxon>
        <taxon>Bacilli</taxon>
        <taxon>Bacillales</taxon>
        <taxon>Paenibacillaceae</taxon>
        <taxon>Paenibacillus</taxon>
    </lineage>
</organism>
<keyword evidence="4" id="KW-1185">Reference proteome</keyword>
<accession>A0A919XTR8</accession>
<gene>
    <name evidence="3" type="ORF">J41TS12_39870</name>
</gene>
<dbReference type="GO" id="GO:0000270">
    <property type="term" value="P:peptidoglycan metabolic process"/>
    <property type="evidence" value="ECO:0007669"/>
    <property type="project" value="InterPro"/>
</dbReference>
<dbReference type="PANTHER" id="PTHR37423:SF2">
    <property type="entry name" value="MEMBRANE-BOUND LYTIC MUREIN TRANSGLYCOSYLASE C"/>
    <property type="match status" value="1"/>
</dbReference>
<dbReference type="EMBL" id="BORR01000018">
    <property type="protein sequence ID" value="GIO39126.1"/>
    <property type="molecule type" value="Genomic_DNA"/>
</dbReference>
<dbReference type="AlphaFoldDB" id="A0A919XTR8"/>
<reference evidence="3 4" key="1">
    <citation type="submission" date="2021-03" db="EMBL/GenBank/DDBJ databases">
        <title>Antimicrobial resistance genes in bacteria isolated from Japanese honey, and their potential for conferring macrolide and lincosamide resistance in the American foulbrood pathogen Paenibacillus larvae.</title>
        <authorList>
            <person name="Okamoto M."/>
            <person name="Kumagai M."/>
            <person name="Kanamori H."/>
            <person name="Takamatsu D."/>
        </authorList>
    </citation>
    <scope>NUCLEOTIDE SEQUENCE [LARGE SCALE GENOMIC DNA]</scope>
    <source>
        <strain evidence="3 4">J41TS12</strain>
    </source>
</reference>
<dbReference type="Gene3D" id="1.10.530.10">
    <property type="match status" value="1"/>
</dbReference>